<protein>
    <recommendedName>
        <fullName evidence="1">ESAT-6-like protein</fullName>
    </recommendedName>
</protein>
<name>A0A0J6ZH37_MYCCU</name>
<dbReference type="InterPro" id="IPR010310">
    <property type="entry name" value="T7SS_ESAT-6-like"/>
</dbReference>
<dbReference type="Gene3D" id="1.10.287.1060">
    <property type="entry name" value="ESAT-6-like"/>
    <property type="match status" value="1"/>
</dbReference>
<dbReference type="OrthoDB" id="3787781at2"/>
<evidence type="ECO:0000256" key="1">
    <source>
        <dbReference type="RuleBase" id="RU362001"/>
    </source>
</evidence>
<sequence length="103" mass="11348">MQELRVDVDQAFAASRALGNDAVELSEELEDLTREWENLTRGWSGVASSTFSDAWGEWLEVAVTLIDALAERSLNIGQAAVRYAEQDVQSGEVIGSIQTDLYI</sequence>
<dbReference type="PATRIC" id="fig|1800.3.peg.949"/>
<dbReference type="Pfam" id="PF06013">
    <property type="entry name" value="WXG100"/>
    <property type="match status" value="1"/>
</dbReference>
<gene>
    <name evidence="3" type="ORF">MCHUDSM44219_00947</name>
</gene>
<evidence type="ECO:0000256" key="2">
    <source>
        <dbReference type="SAM" id="Coils"/>
    </source>
</evidence>
<dbReference type="SUPFAM" id="SSF140453">
    <property type="entry name" value="EsxAB dimer-like"/>
    <property type="match status" value="1"/>
</dbReference>
<dbReference type="RefSeq" id="WP_048417116.1">
    <property type="nucleotide sequence ID" value="NZ_JYNX01000019.1"/>
</dbReference>
<keyword evidence="2" id="KW-0175">Coiled coil</keyword>
<comment type="caution">
    <text evidence="3">The sequence shown here is derived from an EMBL/GenBank/DDBJ whole genome shotgun (WGS) entry which is preliminary data.</text>
</comment>
<accession>A0A0J6ZH37</accession>
<organism evidence="3 4">
    <name type="scientific">Mycolicibacterium chubuense</name>
    <name type="common">Mycobacterium chubuense</name>
    <dbReference type="NCBI Taxonomy" id="1800"/>
    <lineage>
        <taxon>Bacteria</taxon>
        <taxon>Bacillati</taxon>
        <taxon>Actinomycetota</taxon>
        <taxon>Actinomycetes</taxon>
        <taxon>Mycobacteriales</taxon>
        <taxon>Mycobacteriaceae</taxon>
        <taxon>Mycolicibacterium</taxon>
    </lineage>
</organism>
<evidence type="ECO:0000313" key="4">
    <source>
        <dbReference type="Proteomes" id="UP000036176"/>
    </source>
</evidence>
<comment type="similarity">
    <text evidence="1">Belongs to the WXG100 family.</text>
</comment>
<dbReference type="EMBL" id="JYNX01000019">
    <property type="protein sequence ID" value="KMO84141.1"/>
    <property type="molecule type" value="Genomic_DNA"/>
</dbReference>
<feature type="coiled-coil region" evidence="2">
    <location>
        <begin position="15"/>
        <end position="42"/>
    </location>
</feature>
<evidence type="ECO:0000313" key="3">
    <source>
        <dbReference type="EMBL" id="KMO84141.1"/>
    </source>
</evidence>
<dbReference type="NCBIfam" id="TIGR03930">
    <property type="entry name" value="WXG100_ESAT6"/>
    <property type="match status" value="1"/>
</dbReference>
<keyword evidence="4" id="KW-1185">Reference proteome</keyword>
<dbReference type="InterPro" id="IPR036689">
    <property type="entry name" value="ESAT-6-like_sf"/>
</dbReference>
<reference evidence="3 4" key="1">
    <citation type="journal article" date="2015" name="Genome Biol. Evol.">
        <title>Characterization of Three Mycobacterium spp. with Potential Use in Bioremediation by Genome Sequencing and Comparative Genomics.</title>
        <authorList>
            <person name="Das S."/>
            <person name="Pettersson B.M."/>
            <person name="Behra P.R."/>
            <person name="Ramesh M."/>
            <person name="Dasgupta S."/>
            <person name="Bhattacharya A."/>
            <person name="Kirsebom L.A."/>
        </authorList>
    </citation>
    <scope>NUCLEOTIDE SEQUENCE [LARGE SCALE GENOMIC DNA]</scope>
    <source>
        <strain evidence="3 4">DSM 44219</strain>
    </source>
</reference>
<dbReference type="AlphaFoldDB" id="A0A0J6ZH37"/>
<dbReference type="Proteomes" id="UP000036176">
    <property type="component" value="Unassembled WGS sequence"/>
</dbReference>
<proteinExistence type="inferred from homology"/>